<feature type="transmembrane region" description="Helical" evidence="1">
    <location>
        <begin position="23"/>
        <end position="41"/>
    </location>
</feature>
<keyword evidence="3" id="KW-1185">Reference proteome</keyword>
<dbReference type="AlphaFoldDB" id="A0A9R1W3S7"/>
<evidence type="ECO:0000313" key="2">
    <source>
        <dbReference type="EMBL" id="KAJ0216614.1"/>
    </source>
</evidence>
<keyword evidence="1" id="KW-1133">Transmembrane helix</keyword>
<name>A0A9R1W3S7_LACSA</name>
<proteinExistence type="predicted"/>
<reference evidence="2 3" key="1">
    <citation type="journal article" date="2017" name="Nat. Commun.">
        <title>Genome assembly with in vitro proximity ligation data and whole-genome triplication in lettuce.</title>
        <authorList>
            <person name="Reyes-Chin-Wo S."/>
            <person name="Wang Z."/>
            <person name="Yang X."/>
            <person name="Kozik A."/>
            <person name="Arikit S."/>
            <person name="Song C."/>
            <person name="Xia L."/>
            <person name="Froenicke L."/>
            <person name="Lavelle D.O."/>
            <person name="Truco M.J."/>
            <person name="Xia R."/>
            <person name="Zhu S."/>
            <person name="Xu C."/>
            <person name="Xu H."/>
            <person name="Xu X."/>
            <person name="Cox K."/>
            <person name="Korf I."/>
            <person name="Meyers B.C."/>
            <person name="Michelmore R.W."/>
        </authorList>
    </citation>
    <scope>NUCLEOTIDE SEQUENCE [LARGE SCALE GENOMIC DNA]</scope>
    <source>
        <strain evidence="3">cv. Salinas</strain>
        <tissue evidence="2">Seedlings</tissue>
    </source>
</reference>
<dbReference type="Proteomes" id="UP000235145">
    <property type="component" value="Unassembled WGS sequence"/>
</dbReference>
<accession>A0A9R1W3S7</accession>
<gene>
    <name evidence="2" type="ORF">LSAT_V11C300139780</name>
</gene>
<keyword evidence="1" id="KW-0472">Membrane</keyword>
<feature type="transmembrane region" description="Helical" evidence="1">
    <location>
        <begin position="71"/>
        <end position="94"/>
    </location>
</feature>
<keyword evidence="1" id="KW-0812">Transmembrane</keyword>
<evidence type="ECO:0000256" key="1">
    <source>
        <dbReference type="SAM" id="Phobius"/>
    </source>
</evidence>
<evidence type="ECO:0000313" key="3">
    <source>
        <dbReference type="Proteomes" id="UP000235145"/>
    </source>
</evidence>
<sequence>MFVVISFRFDDIFSSFESDMRNSLSIFFSLYNSLAIIRIFFINRKVSHLFRFDQLCISFESDISEFIINIIALYNLFGITYIIFVFAEIIWFIVSNSSVIDGDLYSSMCESEEEDVENSFFEDITY</sequence>
<organism evidence="2 3">
    <name type="scientific">Lactuca sativa</name>
    <name type="common">Garden lettuce</name>
    <dbReference type="NCBI Taxonomy" id="4236"/>
    <lineage>
        <taxon>Eukaryota</taxon>
        <taxon>Viridiplantae</taxon>
        <taxon>Streptophyta</taxon>
        <taxon>Embryophyta</taxon>
        <taxon>Tracheophyta</taxon>
        <taxon>Spermatophyta</taxon>
        <taxon>Magnoliopsida</taxon>
        <taxon>eudicotyledons</taxon>
        <taxon>Gunneridae</taxon>
        <taxon>Pentapetalae</taxon>
        <taxon>asterids</taxon>
        <taxon>campanulids</taxon>
        <taxon>Asterales</taxon>
        <taxon>Asteraceae</taxon>
        <taxon>Cichorioideae</taxon>
        <taxon>Cichorieae</taxon>
        <taxon>Lactucinae</taxon>
        <taxon>Lactuca</taxon>
    </lineage>
</organism>
<dbReference type="EMBL" id="NBSK02000003">
    <property type="protein sequence ID" value="KAJ0216614.1"/>
    <property type="molecule type" value="Genomic_DNA"/>
</dbReference>
<comment type="caution">
    <text evidence="2">The sequence shown here is derived from an EMBL/GenBank/DDBJ whole genome shotgun (WGS) entry which is preliminary data.</text>
</comment>
<protein>
    <submittedName>
        <fullName evidence="2">Uncharacterized protein</fullName>
    </submittedName>
</protein>